<evidence type="ECO:0000313" key="1">
    <source>
        <dbReference type="EMBL" id="TFK59122.1"/>
    </source>
</evidence>
<gene>
    <name evidence="1" type="ORF">BDN72DRAFT_906130</name>
</gene>
<name>A0ACD3A2N4_9AGAR</name>
<dbReference type="Proteomes" id="UP000308600">
    <property type="component" value="Unassembled WGS sequence"/>
</dbReference>
<reference evidence="1 2" key="1">
    <citation type="journal article" date="2019" name="Nat. Ecol. Evol.">
        <title>Megaphylogeny resolves global patterns of mushroom evolution.</title>
        <authorList>
            <person name="Varga T."/>
            <person name="Krizsan K."/>
            <person name="Foldi C."/>
            <person name="Dima B."/>
            <person name="Sanchez-Garcia M."/>
            <person name="Sanchez-Ramirez S."/>
            <person name="Szollosi G.J."/>
            <person name="Szarkandi J.G."/>
            <person name="Papp V."/>
            <person name="Albert L."/>
            <person name="Andreopoulos W."/>
            <person name="Angelini C."/>
            <person name="Antonin V."/>
            <person name="Barry K.W."/>
            <person name="Bougher N.L."/>
            <person name="Buchanan P."/>
            <person name="Buyck B."/>
            <person name="Bense V."/>
            <person name="Catcheside P."/>
            <person name="Chovatia M."/>
            <person name="Cooper J."/>
            <person name="Damon W."/>
            <person name="Desjardin D."/>
            <person name="Finy P."/>
            <person name="Geml J."/>
            <person name="Haridas S."/>
            <person name="Hughes K."/>
            <person name="Justo A."/>
            <person name="Karasinski D."/>
            <person name="Kautmanova I."/>
            <person name="Kiss B."/>
            <person name="Kocsube S."/>
            <person name="Kotiranta H."/>
            <person name="LaButti K.M."/>
            <person name="Lechner B.E."/>
            <person name="Liimatainen K."/>
            <person name="Lipzen A."/>
            <person name="Lukacs Z."/>
            <person name="Mihaltcheva S."/>
            <person name="Morgado L.N."/>
            <person name="Niskanen T."/>
            <person name="Noordeloos M.E."/>
            <person name="Ohm R.A."/>
            <person name="Ortiz-Santana B."/>
            <person name="Ovrebo C."/>
            <person name="Racz N."/>
            <person name="Riley R."/>
            <person name="Savchenko A."/>
            <person name="Shiryaev A."/>
            <person name="Soop K."/>
            <person name="Spirin V."/>
            <person name="Szebenyi C."/>
            <person name="Tomsovsky M."/>
            <person name="Tulloss R.E."/>
            <person name="Uehling J."/>
            <person name="Grigoriev I.V."/>
            <person name="Vagvolgyi C."/>
            <person name="Papp T."/>
            <person name="Martin F.M."/>
            <person name="Miettinen O."/>
            <person name="Hibbett D.S."/>
            <person name="Nagy L.G."/>
        </authorList>
    </citation>
    <scope>NUCLEOTIDE SEQUENCE [LARGE SCALE GENOMIC DNA]</scope>
    <source>
        <strain evidence="1 2">NL-1719</strain>
    </source>
</reference>
<accession>A0ACD3A2N4</accession>
<proteinExistence type="predicted"/>
<protein>
    <submittedName>
        <fullName evidence="1">Uncharacterized protein</fullName>
    </submittedName>
</protein>
<keyword evidence="2" id="KW-1185">Reference proteome</keyword>
<dbReference type="EMBL" id="ML209073">
    <property type="protein sequence ID" value="TFK59122.1"/>
    <property type="molecule type" value="Genomic_DNA"/>
</dbReference>
<sequence>MQNKKISLADISFGPSFTTTAAARLDGPVQSDALVLNNAPAPQAPTLPSFAGATYQPPPTHQPAPTRQTHSGQALPSFVGATYQPPPTRQPSSGPPPALPSFAGASYNPPTPHQPIYQRVEQYPGGPPLVYDVPAVRPSTGVAGGMSPQAAQSFQQARGNVPALPSFGTTFYNTPSPYVAADHHSYQPSYWGGQNMPANGYMATAPASVGYGTFEWHNCSANLLQNFGKS</sequence>
<organism evidence="1 2">
    <name type="scientific">Pluteus cervinus</name>
    <dbReference type="NCBI Taxonomy" id="181527"/>
    <lineage>
        <taxon>Eukaryota</taxon>
        <taxon>Fungi</taxon>
        <taxon>Dikarya</taxon>
        <taxon>Basidiomycota</taxon>
        <taxon>Agaricomycotina</taxon>
        <taxon>Agaricomycetes</taxon>
        <taxon>Agaricomycetidae</taxon>
        <taxon>Agaricales</taxon>
        <taxon>Pluteineae</taxon>
        <taxon>Pluteaceae</taxon>
        <taxon>Pluteus</taxon>
    </lineage>
</organism>
<evidence type="ECO:0000313" key="2">
    <source>
        <dbReference type="Proteomes" id="UP000308600"/>
    </source>
</evidence>